<evidence type="ECO:0000256" key="2">
    <source>
        <dbReference type="SAM" id="Phobius"/>
    </source>
</evidence>
<feature type="transmembrane region" description="Helical" evidence="2">
    <location>
        <begin position="15"/>
        <end position="35"/>
    </location>
</feature>
<protein>
    <submittedName>
        <fullName evidence="3">YggT family protein</fullName>
    </submittedName>
</protein>
<evidence type="ECO:0000313" key="4">
    <source>
        <dbReference type="Proteomes" id="UP000502502"/>
    </source>
</evidence>
<keyword evidence="2" id="KW-1133">Transmembrane helix</keyword>
<dbReference type="AlphaFoldDB" id="A0A6G7ZL60"/>
<keyword evidence="4" id="KW-1185">Reference proteome</keyword>
<keyword evidence="2" id="KW-0472">Membrane</keyword>
<accession>A0A6G7ZL60</accession>
<dbReference type="PANTHER" id="PTHR33219:SF14">
    <property type="entry name" value="PROTEIN COFACTOR ASSEMBLY OF COMPLEX C SUBUNIT B CCB3, CHLOROPLASTIC-RELATED"/>
    <property type="match status" value="1"/>
</dbReference>
<keyword evidence="2" id="KW-0812">Transmembrane</keyword>
<organism evidence="3 4">
    <name type="scientific">Sphingomonas sinipercae</name>
    <dbReference type="NCBI Taxonomy" id="2714944"/>
    <lineage>
        <taxon>Bacteria</taxon>
        <taxon>Pseudomonadati</taxon>
        <taxon>Pseudomonadota</taxon>
        <taxon>Alphaproteobacteria</taxon>
        <taxon>Sphingomonadales</taxon>
        <taxon>Sphingomonadaceae</taxon>
        <taxon>Sphingomonas</taxon>
    </lineage>
</organism>
<proteinExistence type="inferred from homology"/>
<gene>
    <name evidence="3" type="ORF">G7078_01825</name>
</gene>
<sequence length="100" mass="11141">MVAAIFDVLRLILNVVWWIIIVQVILSWLIAFNVLNTGSGGVRAFLQALDRITEPLYRPIRKVMPDFGGIDFSPLVLLLLLNVLQILLNGAERSLLTGSL</sequence>
<dbReference type="PANTHER" id="PTHR33219">
    <property type="entry name" value="YLMG HOMOLOG PROTEIN 2, CHLOROPLASTIC"/>
    <property type="match status" value="1"/>
</dbReference>
<evidence type="ECO:0000256" key="1">
    <source>
        <dbReference type="ARBA" id="ARBA00010894"/>
    </source>
</evidence>
<name>A0A6G7ZL60_9SPHN</name>
<dbReference type="EMBL" id="CP049871">
    <property type="protein sequence ID" value="QIL01650.1"/>
    <property type="molecule type" value="Genomic_DNA"/>
</dbReference>
<dbReference type="RefSeq" id="WP_166092395.1">
    <property type="nucleotide sequence ID" value="NZ_CP049871.1"/>
</dbReference>
<reference evidence="3 4" key="1">
    <citation type="submission" date="2020-03" db="EMBL/GenBank/DDBJ databases">
        <title>Sphingomonas sp. nov., isolated from fish.</title>
        <authorList>
            <person name="Hyun D.-W."/>
            <person name="Bae J.-W."/>
        </authorList>
    </citation>
    <scope>NUCLEOTIDE SEQUENCE [LARGE SCALE GENOMIC DNA]</scope>
    <source>
        <strain evidence="3 4">HDW15C</strain>
    </source>
</reference>
<dbReference type="GO" id="GO:0016020">
    <property type="term" value="C:membrane"/>
    <property type="evidence" value="ECO:0007669"/>
    <property type="project" value="InterPro"/>
</dbReference>
<dbReference type="Proteomes" id="UP000502502">
    <property type="component" value="Chromosome"/>
</dbReference>
<comment type="similarity">
    <text evidence="1">Belongs to the YggT family.</text>
</comment>
<dbReference type="KEGG" id="ssin:G7078_01825"/>
<evidence type="ECO:0000313" key="3">
    <source>
        <dbReference type="EMBL" id="QIL01650.1"/>
    </source>
</evidence>
<dbReference type="Pfam" id="PF02325">
    <property type="entry name" value="CCB3_YggT"/>
    <property type="match status" value="1"/>
</dbReference>
<dbReference type="InterPro" id="IPR003425">
    <property type="entry name" value="CCB3/YggT"/>
</dbReference>
<feature type="transmembrane region" description="Helical" evidence="2">
    <location>
        <begin position="67"/>
        <end position="88"/>
    </location>
</feature>